<keyword evidence="2" id="KW-0604">Photosystem II</keyword>
<evidence type="ECO:0000256" key="2">
    <source>
        <dbReference type="ARBA" id="ARBA00023276"/>
    </source>
</evidence>
<evidence type="ECO:0000313" key="4">
    <source>
        <dbReference type="EMBL" id="MTI28647.1"/>
    </source>
</evidence>
<reference evidence="4 5" key="1">
    <citation type="submission" date="2019-02" db="EMBL/GenBank/DDBJ databases">
        <authorList>
            <person name="Goldberg S.R."/>
            <person name="Haltli B.A."/>
            <person name="Correa H."/>
            <person name="Russell K.G."/>
        </authorList>
    </citation>
    <scope>NUCLEOTIDE SEQUENCE [LARGE SCALE GENOMIC DNA]</scope>
    <source>
        <strain evidence="4 5">JCM 16186</strain>
    </source>
</reference>
<dbReference type="CDD" id="cd15482">
    <property type="entry name" value="Sialidase_non-viral"/>
    <property type="match status" value="1"/>
</dbReference>
<accession>A0ABW9RY85</accession>
<dbReference type="Pfam" id="PF14870">
    <property type="entry name" value="PSII_BNR"/>
    <property type="match status" value="2"/>
</dbReference>
<dbReference type="PANTHER" id="PTHR47199:SF2">
    <property type="entry name" value="PHOTOSYSTEM II STABILITY_ASSEMBLY FACTOR HCF136, CHLOROPLASTIC"/>
    <property type="match status" value="1"/>
</dbReference>
<evidence type="ECO:0000259" key="3">
    <source>
        <dbReference type="Pfam" id="PF14870"/>
    </source>
</evidence>
<dbReference type="InterPro" id="IPR028203">
    <property type="entry name" value="PSII_CF48-like_dom"/>
</dbReference>
<evidence type="ECO:0000313" key="5">
    <source>
        <dbReference type="Proteomes" id="UP000798808"/>
    </source>
</evidence>
<dbReference type="InterPro" id="IPR002860">
    <property type="entry name" value="BNR_rpt"/>
</dbReference>
<keyword evidence="5" id="KW-1185">Reference proteome</keyword>
<dbReference type="RefSeq" id="WP_155176374.1">
    <property type="nucleotide sequence ID" value="NZ_BAAAFL010000043.1"/>
</dbReference>
<name>A0ABW9RY85_9BACT</name>
<sequence length="335" mass="36261">MSYFQLILSLLLSADPGLSWQLYKLDKEASLRGIAAVDENICWVGGSNSMLAKTMDGGNTWQYYDLVDIADGEFRDIETFGADTVIVMAAGEGDRSKIFKTTDGGATWRTVLENKFPKGFFNGIAFWNDREGILTGDPVDGKLFIMTTRDGGESWQRVTDLPEVVQGEYGFAASGSHITVQGDHVWIGTGGSVARIFHSADKGISWEVIDTPILQGEPSQGIFSLAVSAEGAGLAVGGDYTDETTAGNKNIIYSQDNGKTWSMYTGQQMPFRSAIRFVNDMVLITGPSGSEYSPDKGRTWMKINGQGFHTLDVTKNGVVWAAGSGGRIGKLITDK</sequence>
<gene>
    <name evidence="4" type="ORF">E1163_27055</name>
</gene>
<keyword evidence="1" id="KW-0602">Photosynthesis</keyword>
<dbReference type="EMBL" id="SMLW01000669">
    <property type="protein sequence ID" value="MTI28647.1"/>
    <property type="molecule type" value="Genomic_DNA"/>
</dbReference>
<dbReference type="PANTHER" id="PTHR47199">
    <property type="entry name" value="PHOTOSYSTEM II STABILITY/ASSEMBLY FACTOR HCF136, CHLOROPLASTIC"/>
    <property type="match status" value="1"/>
</dbReference>
<evidence type="ECO:0000256" key="1">
    <source>
        <dbReference type="ARBA" id="ARBA00022531"/>
    </source>
</evidence>
<dbReference type="SUPFAM" id="SSF110296">
    <property type="entry name" value="Oligoxyloglucan reducing end-specific cellobiohydrolase"/>
    <property type="match status" value="1"/>
</dbReference>
<protein>
    <recommendedName>
        <fullName evidence="3">Photosynthesis system II assembly factor Ycf48/Hcf136-like domain-containing protein</fullName>
    </recommendedName>
</protein>
<dbReference type="Pfam" id="PF02012">
    <property type="entry name" value="BNR"/>
    <property type="match status" value="1"/>
</dbReference>
<comment type="caution">
    <text evidence="4">The sequence shown here is derived from an EMBL/GenBank/DDBJ whole genome shotgun (WGS) entry which is preliminary data.</text>
</comment>
<dbReference type="Gene3D" id="2.130.10.10">
    <property type="entry name" value="YVTN repeat-like/Quinoprotein amine dehydrogenase"/>
    <property type="match status" value="2"/>
</dbReference>
<feature type="domain" description="Photosynthesis system II assembly factor Ycf48/Hcf136-like" evidence="3">
    <location>
        <begin position="123"/>
        <end position="220"/>
    </location>
</feature>
<proteinExistence type="predicted"/>
<dbReference type="InterPro" id="IPR015943">
    <property type="entry name" value="WD40/YVTN_repeat-like_dom_sf"/>
</dbReference>
<feature type="domain" description="Photosynthesis system II assembly factor Ycf48/Hcf136-like" evidence="3">
    <location>
        <begin position="19"/>
        <end position="117"/>
    </location>
</feature>
<dbReference type="Proteomes" id="UP000798808">
    <property type="component" value="Unassembled WGS sequence"/>
</dbReference>
<organism evidence="4 5">
    <name type="scientific">Fulvivirga kasyanovii</name>
    <dbReference type="NCBI Taxonomy" id="396812"/>
    <lineage>
        <taxon>Bacteria</taxon>
        <taxon>Pseudomonadati</taxon>
        <taxon>Bacteroidota</taxon>
        <taxon>Cytophagia</taxon>
        <taxon>Cytophagales</taxon>
        <taxon>Fulvivirgaceae</taxon>
        <taxon>Fulvivirga</taxon>
    </lineage>
</organism>